<accession>A0AAN7SV89</accession>
<sequence>MRRKVAHRSASQERQRSILQGVMQILKYSGSQEVQDLLRLIRGDANASSVASCLKQNLQALQEKGIIPAIEIDETDILSIGVQSLFNQRVGGSSSKSSDDASSEPRHNRKRRDVGNKSETTTSEASTVVSLDTAYLEPNRAGSDATPLGDGLPDGNHHEARGAWGEANSTTDEEDDSAKSFPESVSDPQSTESSNGWFKAVPDILPRTSPHATETSPDKHRILSLPTSSPSNPLDAVCLAFLESCQQMLFRGYSYDQLNNFGTMDCELLFRERMAHDDWNIPNWACEVARRLPDMLPGTRLAMALCMARVMPYLINPSPQVLATLPGVLRPTDLQLRVVHDISANFIPIPALRNLLMHESADFYTLLGSNDYRVEWQGVWGDVGGAVLTRAGSWEYDLKTISQQTRDSVRVVEGQPAKAVMRDRISGRRYISEQFQRCCWIFNNWSIRRDILQIWPDLSGHIQLV</sequence>
<reference evidence="2 3" key="1">
    <citation type="submission" date="2023-08" db="EMBL/GenBank/DDBJ databases">
        <title>Black Yeasts Isolated from many extreme environments.</title>
        <authorList>
            <person name="Coleine C."/>
            <person name="Stajich J.E."/>
            <person name="Selbmann L."/>
        </authorList>
    </citation>
    <scope>NUCLEOTIDE SEQUENCE [LARGE SCALE GENOMIC DNA]</scope>
    <source>
        <strain evidence="2 3">CCFEE 5910</strain>
    </source>
</reference>
<evidence type="ECO:0000313" key="3">
    <source>
        <dbReference type="Proteomes" id="UP001309876"/>
    </source>
</evidence>
<feature type="compositionally biased region" description="Basic and acidic residues" evidence="1">
    <location>
        <begin position="97"/>
        <end position="106"/>
    </location>
</feature>
<keyword evidence="3" id="KW-1185">Reference proteome</keyword>
<feature type="region of interest" description="Disordered" evidence="1">
    <location>
        <begin position="89"/>
        <end position="227"/>
    </location>
</feature>
<organism evidence="2 3">
    <name type="scientific">Lithohypha guttulata</name>
    <dbReference type="NCBI Taxonomy" id="1690604"/>
    <lineage>
        <taxon>Eukaryota</taxon>
        <taxon>Fungi</taxon>
        <taxon>Dikarya</taxon>
        <taxon>Ascomycota</taxon>
        <taxon>Pezizomycotina</taxon>
        <taxon>Eurotiomycetes</taxon>
        <taxon>Chaetothyriomycetidae</taxon>
        <taxon>Chaetothyriales</taxon>
        <taxon>Trichomeriaceae</taxon>
        <taxon>Lithohypha</taxon>
    </lineage>
</organism>
<proteinExistence type="predicted"/>
<gene>
    <name evidence="2" type="ORF">LTR05_007512</name>
</gene>
<dbReference type="Proteomes" id="UP001309876">
    <property type="component" value="Unassembled WGS sequence"/>
</dbReference>
<evidence type="ECO:0000313" key="2">
    <source>
        <dbReference type="EMBL" id="KAK5082366.1"/>
    </source>
</evidence>
<dbReference type="Pfam" id="PF11905">
    <property type="entry name" value="DUF3425"/>
    <property type="match status" value="1"/>
</dbReference>
<dbReference type="InterPro" id="IPR021833">
    <property type="entry name" value="DUF3425"/>
</dbReference>
<dbReference type="PANTHER" id="PTHR37012:SF2">
    <property type="entry name" value="BZIP DOMAIN-CONTAINING PROTEIN-RELATED"/>
    <property type="match status" value="1"/>
</dbReference>
<dbReference type="EMBL" id="JAVRRJ010000008">
    <property type="protein sequence ID" value="KAK5082366.1"/>
    <property type="molecule type" value="Genomic_DNA"/>
</dbReference>
<protein>
    <submittedName>
        <fullName evidence="2">Uncharacterized protein</fullName>
    </submittedName>
</protein>
<dbReference type="PANTHER" id="PTHR37012">
    <property type="entry name" value="B-ZIP TRANSCRIPTION FACTOR (EUROFUNG)-RELATED"/>
    <property type="match status" value="1"/>
</dbReference>
<name>A0AAN7SV89_9EURO</name>
<feature type="compositionally biased region" description="Polar residues" evidence="1">
    <location>
        <begin position="186"/>
        <end position="196"/>
    </location>
</feature>
<comment type="caution">
    <text evidence="2">The sequence shown here is derived from an EMBL/GenBank/DDBJ whole genome shotgun (WGS) entry which is preliminary data.</text>
</comment>
<evidence type="ECO:0000256" key="1">
    <source>
        <dbReference type="SAM" id="MobiDB-lite"/>
    </source>
</evidence>
<dbReference type="AlphaFoldDB" id="A0AAN7SV89"/>
<feature type="compositionally biased region" description="Low complexity" evidence="1">
    <location>
        <begin position="118"/>
        <end position="130"/>
    </location>
</feature>